<dbReference type="RefSeq" id="WP_009542112.1">
    <property type="nucleotide sequence ID" value="NZ_ANHY01000019.1"/>
</dbReference>
<dbReference type="EMBL" id="ANHY01000019">
    <property type="protein sequence ID" value="EKV27610.1"/>
    <property type="molecule type" value="Genomic_DNA"/>
</dbReference>
<dbReference type="AlphaFoldDB" id="K9GNU7"/>
<evidence type="ECO:0000313" key="9">
    <source>
        <dbReference type="Proteomes" id="UP000009881"/>
    </source>
</evidence>
<dbReference type="Pfam" id="PF22451">
    <property type="entry name" value="NirdL-like_HTH"/>
    <property type="match status" value="1"/>
</dbReference>
<dbReference type="GO" id="GO:0016829">
    <property type="term" value="F:lyase activity"/>
    <property type="evidence" value="ECO:0007669"/>
    <property type="project" value="UniProtKB-KW"/>
</dbReference>
<dbReference type="InterPro" id="IPR050684">
    <property type="entry name" value="HTH-Siroheme_Decarb"/>
</dbReference>
<dbReference type="Proteomes" id="UP000009881">
    <property type="component" value="Unassembled WGS sequence"/>
</dbReference>
<feature type="domain" description="Siroheme decarboxylase NirL-like HTH" evidence="7">
    <location>
        <begin position="9"/>
        <end position="54"/>
    </location>
</feature>
<evidence type="ECO:0000313" key="8">
    <source>
        <dbReference type="EMBL" id="EKV27610.1"/>
    </source>
</evidence>
<comment type="catalytic activity">
    <reaction evidence="5">
        <text>siroheme + 2 H(+) = 12,18-didecarboxysiroheme + 2 CO2</text>
        <dbReference type="Rhea" id="RHEA:19093"/>
        <dbReference type="ChEBI" id="CHEBI:15378"/>
        <dbReference type="ChEBI" id="CHEBI:16526"/>
        <dbReference type="ChEBI" id="CHEBI:60052"/>
        <dbReference type="ChEBI" id="CHEBI:140497"/>
        <dbReference type="EC" id="4.1.1.111"/>
    </reaction>
</comment>
<dbReference type="InterPro" id="IPR019888">
    <property type="entry name" value="Tscrpt_reg_AsnC-like"/>
</dbReference>
<dbReference type="STRING" id="1238182.C882_1456"/>
<dbReference type="PANTHER" id="PTHR43413">
    <property type="entry name" value="TRANSCRIPTIONAL REGULATOR, ASNC FAMILY"/>
    <property type="match status" value="1"/>
</dbReference>
<protein>
    <recommendedName>
        <fullName evidence="4">siroheme decarboxylase</fullName>
        <ecNumber evidence="4">4.1.1.111</ecNumber>
    </recommendedName>
</protein>
<dbReference type="PANTHER" id="PTHR43413:SF1">
    <property type="entry name" value="SIROHEME DECARBOXYLASE NIRL SUBUNIT"/>
    <property type="match status" value="1"/>
</dbReference>
<evidence type="ECO:0000256" key="4">
    <source>
        <dbReference type="ARBA" id="ARBA00023471"/>
    </source>
</evidence>
<dbReference type="PATRIC" id="fig|1238182.3.peg.3670"/>
<accession>K9GNU7</accession>
<dbReference type="OrthoDB" id="9806536at2"/>
<reference evidence="8 9" key="1">
    <citation type="journal article" date="2013" name="Genome Announc.">
        <title>Draft Genome Sequence of an Alphaproteobacterium, Caenispirillum salinarum AK4(T), Isolated from a Solar Saltern.</title>
        <authorList>
            <person name="Khatri I."/>
            <person name="Singh A."/>
            <person name="Korpole S."/>
            <person name="Pinnaka A.K."/>
            <person name="Subramanian S."/>
        </authorList>
    </citation>
    <scope>NUCLEOTIDE SEQUENCE [LARGE SCALE GENOMIC DNA]</scope>
    <source>
        <strain evidence="8 9">AK4</strain>
    </source>
</reference>
<sequence length="151" mass="16616">MTDHLDATDRAVINALQGGFPVSERPFAEAAAPLGLTEQQLIDRIADLRARGVLTRFGPLFKPEALGGEAVLCAMTVPADRFDAVAEQVNAWPEVAHNYARDHTLNMWFVVAADSPRRCREVCAEISELTGLTVLPMPKLHEFHLDLRLTA</sequence>
<dbReference type="InterPro" id="IPR053953">
    <property type="entry name" value="NirdL-like_HTH"/>
</dbReference>
<keyword evidence="9" id="KW-1185">Reference proteome</keyword>
<comment type="pathway">
    <text evidence="2">Porphyrin-containing compound metabolism.</text>
</comment>
<comment type="caution">
    <text evidence="8">The sequence shown here is derived from an EMBL/GenBank/DDBJ whole genome shotgun (WGS) entry which is preliminary data.</text>
</comment>
<evidence type="ECO:0000256" key="2">
    <source>
        <dbReference type="ARBA" id="ARBA00023444"/>
    </source>
</evidence>
<name>K9GNU7_9PROT</name>
<gene>
    <name evidence="8" type="ORF">C882_1456</name>
</gene>
<dbReference type="eggNOG" id="COG1522">
    <property type="taxonomic scope" value="Bacteria"/>
</dbReference>
<dbReference type="Pfam" id="PF17805">
    <property type="entry name" value="AsnC_trans_reg2"/>
    <property type="match status" value="1"/>
</dbReference>
<evidence type="ECO:0000256" key="5">
    <source>
        <dbReference type="ARBA" id="ARBA00048470"/>
    </source>
</evidence>
<organism evidence="8 9">
    <name type="scientific">Caenispirillum salinarum AK4</name>
    <dbReference type="NCBI Taxonomy" id="1238182"/>
    <lineage>
        <taxon>Bacteria</taxon>
        <taxon>Pseudomonadati</taxon>
        <taxon>Pseudomonadota</taxon>
        <taxon>Alphaproteobacteria</taxon>
        <taxon>Rhodospirillales</taxon>
        <taxon>Novispirillaceae</taxon>
        <taxon>Caenispirillum</taxon>
    </lineage>
</organism>
<evidence type="ECO:0000259" key="6">
    <source>
        <dbReference type="Pfam" id="PF17805"/>
    </source>
</evidence>
<proteinExistence type="inferred from homology"/>
<dbReference type="InterPro" id="IPR040523">
    <property type="entry name" value="AsnC_trans_reg2"/>
</dbReference>
<evidence type="ECO:0000256" key="3">
    <source>
        <dbReference type="ARBA" id="ARBA00023457"/>
    </source>
</evidence>
<dbReference type="Gene3D" id="1.10.10.2890">
    <property type="match status" value="1"/>
</dbReference>
<dbReference type="SMART" id="SM00344">
    <property type="entry name" value="HTH_ASNC"/>
    <property type="match status" value="1"/>
</dbReference>
<feature type="domain" description="Siroheme decarboxylase AsnC-like ligand binding" evidence="6">
    <location>
        <begin position="68"/>
        <end position="143"/>
    </location>
</feature>
<dbReference type="EC" id="4.1.1.111" evidence="4"/>
<dbReference type="Gene3D" id="3.30.70.3460">
    <property type="match status" value="1"/>
</dbReference>
<evidence type="ECO:0000259" key="7">
    <source>
        <dbReference type="Pfam" id="PF22451"/>
    </source>
</evidence>
<evidence type="ECO:0000256" key="1">
    <source>
        <dbReference type="ARBA" id="ARBA00023239"/>
    </source>
</evidence>
<comment type="similarity">
    <text evidence="3">Belongs to the Ahb/Nir family.</text>
</comment>
<keyword evidence="1" id="KW-0456">Lyase</keyword>